<evidence type="ECO:0000256" key="4">
    <source>
        <dbReference type="ARBA" id="ARBA00023136"/>
    </source>
</evidence>
<comment type="subcellular location">
    <subcellularLocation>
        <location evidence="1">Endomembrane system</location>
        <topology evidence="1">Multi-pass membrane protein</topology>
    </subcellularLocation>
</comment>
<feature type="transmembrane region" description="Helical" evidence="5">
    <location>
        <begin position="77"/>
        <end position="99"/>
    </location>
</feature>
<evidence type="ECO:0000313" key="7">
    <source>
        <dbReference type="Proteomes" id="UP001519332"/>
    </source>
</evidence>
<evidence type="ECO:0000256" key="1">
    <source>
        <dbReference type="ARBA" id="ARBA00004127"/>
    </source>
</evidence>
<dbReference type="RefSeq" id="WP_209643249.1">
    <property type="nucleotide sequence ID" value="NZ_JAGINW010000001.1"/>
</dbReference>
<sequence length="205" mass="21400">MTVLALVLLVVFLFGGFALRVIVHRRATGSSGVNSVLRGEPGTPEWWAGVTLAVATLTCIAGPIVQLAGLDPVSALVAPAIQVIGGVLAVLGFAGTVVAQQVMGRSWRLGVNPDETTVLVTGGLFALMRNPVFSTTVICFAGLTLLVPNIVALAGFALQLIAVELQVRVVEEPYLRRVHGDAYVGYGSRVGRFVPGVGRLVNQSS</sequence>
<dbReference type="InterPro" id="IPR052527">
    <property type="entry name" value="Metal_cation-efflux_comp"/>
</dbReference>
<dbReference type="Pfam" id="PF04191">
    <property type="entry name" value="PEMT"/>
    <property type="match status" value="1"/>
</dbReference>
<protein>
    <submittedName>
        <fullName evidence="6">Protein-S-isoprenylcysteine O-methyltransferase Ste14</fullName>
    </submittedName>
</protein>
<keyword evidence="4 5" id="KW-0472">Membrane</keyword>
<accession>A0ABS4TP22</accession>
<name>A0ABS4TP22_9PSEU</name>
<keyword evidence="7" id="KW-1185">Reference proteome</keyword>
<dbReference type="Gene3D" id="1.20.120.1630">
    <property type="match status" value="1"/>
</dbReference>
<evidence type="ECO:0000313" key="6">
    <source>
        <dbReference type="EMBL" id="MBP2326152.1"/>
    </source>
</evidence>
<evidence type="ECO:0000256" key="2">
    <source>
        <dbReference type="ARBA" id="ARBA00022692"/>
    </source>
</evidence>
<keyword evidence="3 5" id="KW-1133">Transmembrane helix</keyword>
<dbReference type="EMBL" id="JAGINW010000001">
    <property type="protein sequence ID" value="MBP2326152.1"/>
    <property type="molecule type" value="Genomic_DNA"/>
</dbReference>
<evidence type="ECO:0000256" key="3">
    <source>
        <dbReference type="ARBA" id="ARBA00022989"/>
    </source>
</evidence>
<proteinExistence type="predicted"/>
<evidence type="ECO:0000256" key="5">
    <source>
        <dbReference type="SAM" id="Phobius"/>
    </source>
</evidence>
<reference evidence="6 7" key="1">
    <citation type="submission" date="2021-03" db="EMBL/GenBank/DDBJ databases">
        <title>Sequencing the genomes of 1000 actinobacteria strains.</title>
        <authorList>
            <person name="Klenk H.-P."/>
        </authorList>
    </citation>
    <scope>NUCLEOTIDE SEQUENCE [LARGE SCALE GENOMIC DNA]</scope>
    <source>
        <strain evidence="6 7">DSM 46670</strain>
    </source>
</reference>
<dbReference type="InterPro" id="IPR007318">
    <property type="entry name" value="Phopholipid_MeTrfase"/>
</dbReference>
<keyword evidence="2 5" id="KW-0812">Transmembrane</keyword>
<organism evidence="6 7">
    <name type="scientific">Kibdelosporangium banguiense</name>
    <dbReference type="NCBI Taxonomy" id="1365924"/>
    <lineage>
        <taxon>Bacteria</taxon>
        <taxon>Bacillati</taxon>
        <taxon>Actinomycetota</taxon>
        <taxon>Actinomycetes</taxon>
        <taxon>Pseudonocardiales</taxon>
        <taxon>Pseudonocardiaceae</taxon>
        <taxon>Kibdelosporangium</taxon>
    </lineage>
</organism>
<dbReference type="PANTHER" id="PTHR43847:SF1">
    <property type="entry name" value="BLL3993 PROTEIN"/>
    <property type="match status" value="1"/>
</dbReference>
<feature type="transmembrane region" description="Helical" evidence="5">
    <location>
        <begin position="46"/>
        <end position="65"/>
    </location>
</feature>
<comment type="caution">
    <text evidence="6">The sequence shown here is derived from an EMBL/GenBank/DDBJ whole genome shotgun (WGS) entry which is preliminary data.</text>
</comment>
<gene>
    <name evidence="6" type="ORF">JOF56_006537</name>
</gene>
<dbReference type="Proteomes" id="UP001519332">
    <property type="component" value="Unassembled WGS sequence"/>
</dbReference>
<dbReference type="PANTHER" id="PTHR43847">
    <property type="entry name" value="BLL3993 PROTEIN"/>
    <property type="match status" value="1"/>
</dbReference>
<feature type="transmembrane region" description="Helical" evidence="5">
    <location>
        <begin position="132"/>
        <end position="158"/>
    </location>
</feature>